<evidence type="ECO:0000313" key="1">
    <source>
        <dbReference type="EMBL" id="MED6214217.1"/>
    </source>
</evidence>
<name>A0ABU6YV11_9FABA</name>
<dbReference type="EMBL" id="JASCZI010244522">
    <property type="protein sequence ID" value="MED6214217.1"/>
    <property type="molecule type" value="Genomic_DNA"/>
</dbReference>
<comment type="caution">
    <text evidence="1">The sequence shown here is derived from an EMBL/GenBank/DDBJ whole genome shotgun (WGS) entry which is preliminary data.</text>
</comment>
<gene>
    <name evidence="1" type="ORF">PIB30_100832</name>
</gene>
<protein>
    <submittedName>
        <fullName evidence="1">Uncharacterized protein</fullName>
    </submittedName>
</protein>
<evidence type="ECO:0000313" key="2">
    <source>
        <dbReference type="Proteomes" id="UP001341840"/>
    </source>
</evidence>
<accession>A0ABU6YV11</accession>
<keyword evidence="2" id="KW-1185">Reference proteome</keyword>
<sequence>PSGFPKGFRSIKYPKCFLNTPWGTQRAIDGMVSKTVPLIKANEKSSLPSDRAIHLYIKPFSAIALGHAVGLVTEDTSSCPEHWILAPHSKSFGQSLRIRP</sequence>
<proteinExistence type="predicted"/>
<dbReference type="Proteomes" id="UP001341840">
    <property type="component" value="Unassembled WGS sequence"/>
</dbReference>
<reference evidence="1 2" key="1">
    <citation type="journal article" date="2023" name="Plants (Basel)">
        <title>Bridging the Gap: Combining Genomics and Transcriptomics Approaches to Understand Stylosanthes scabra, an Orphan Legume from the Brazilian Caatinga.</title>
        <authorList>
            <person name="Ferreira-Neto J.R.C."/>
            <person name="da Silva M.D."/>
            <person name="Binneck E."/>
            <person name="de Melo N.F."/>
            <person name="da Silva R.H."/>
            <person name="de Melo A.L.T.M."/>
            <person name="Pandolfi V."/>
            <person name="Bustamante F.O."/>
            <person name="Brasileiro-Vidal A.C."/>
            <person name="Benko-Iseppon A.M."/>
        </authorList>
    </citation>
    <scope>NUCLEOTIDE SEQUENCE [LARGE SCALE GENOMIC DNA]</scope>
    <source>
        <tissue evidence="1">Leaves</tissue>
    </source>
</reference>
<feature type="non-terminal residue" evidence="1">
    <location>
        <position position="1"/>
    </location>
</feature>
<organism evidence="1 2">
    <name type="scientific">Stylosanthes scabra</name>
    <dbReference type="NCBI Taxonomy" id="79078"/>
    <lineage>
        <taxon>Eukaryota</taxon>
        <taxon>Viridiplantae</taxon>
        <taxon>Streptophyta</taxon>
        <taxon>Embryophyta</taxon>
        <taxon>Tracheophyta</taxon>
        <taxon>Spermatophyta</taxon>
        <taxon>Magnoliopsida</taxon>
        <taxon>eudicotyledons</taxon>
        <taxon>Gunneridae</taxon>
        <taxon>Pentapetalae</taxon>
        <taxon>rosids</taxon>
        <taxon>fabids</taxon>
        <taxon>Fabales</taxon>
        <taxon>Fabaceae</taxon>
        <taxon>Papilionoideae</taxon>
        <taxon>50 kb inversion clade</taxon>
        <taxon>dalbergioids sensu lato</taxon>
        <taxon>Dalbergieae</taxon>
        <taxon>Pterocarpus clade</taxon>
        <taxon>Stylosanthes</taxon>
    </lineage>
</organism>